<evidence type="ECO:0000256" key="6">
    <source>
        <dbReference type="ARBA" id="ARBA00023136"/>
    </source>
</evidence>
<dbReference type="Gene3D" id="1.20.1250.20">
    <property type="entry name" value="MFS general substrate transporter like domains"/>
    <property type="match status" value="1"/>
</dbReference>
<dbReference type="InterPro" id="IPR005828">
    <property type="entry name" value="MFS_sugar_transport-like"/>
</dbReference>
<name>A0AAD7XR16_9FUNG</name>
<feature type="transmembrane region" description="Helical" evidence="7">
    <location>
        <begin position="62"/>
        <end position="87"/>
    </location>
</feature>
<keyword evidence="5 7" id="KW-1133">Transmembrane helix</keyword>
<dbReference type="Proteomes" id="UP001234581">
    <property type="component" value="Unassembled WGS sequence"/>
</dbReference>
<feature type="transmembrane region" description="Helical" evidence="7">
    <location>
        <begin position="94"/>
        <end position="113"/>
    </location>
</feature>
<evidence type="ECO:0000259" key="8">
    <source>
        <dbReference type="PROSITE" id="PS50850"/>
    </source>
</evidence>
<dbReference type="InterPro" id="IPR003663">
    <property type="entry name" value="Sugar/inositol_transpt"/>
</dbReference>
<dbReference type="PRINTS" id="PR00171">
    <property type="entry name" value="SUGRTRNSPORT"/>
</dbReference>
<comment type="caution">
    <text evidence="9">The sequence shown here is derived from an EMBL/GenBank/DDBJ whole genome shotgun (WGS) entry which is preliminary data.</text>
</comment>
<dbReference type="PANTHER" id="PTHR48022">
    <property type="entry name" value="PLASTIDIC GLUCOSE TRANSPORTER 4"/>
    <property type="match status" value="1"/>
</dbReference>
<keyword evidence="10" id="KW-1185">Reference proteome</keyword>
<protein>
    <recommendedName>
        <fullName evidence="8">Major facilitator superfamily (MFS) profile domain-containing protein</fullName>
    </recommendedName>
</protein>
<keyword evidence="3" id="KW-0813">Transport</keyword>
<comment type="similarity">
    <text evidence="2">Belongs to the major facilitator superfamily. Sugar transporter (TC 2.A.1.1) family.</text>
</comment>
<feature type="domain" description="Major facilitator superfamily (MFS) profile" evidence="8">
    <location>
        <begin position="26"/>
        <end position="164"/>
    </location>
</feature>
<evidence type="ECO:0000256" key="2">
    <source>
        <dbReference type="ARBA" id="ARBA00010992"/>
    </source>
</evidence>
<dbReference type="SUPFAM" id="SSF103473">
    <property type="entry name" value="MFS general substrate transporter"/>
    <property type="match status" value="1"/>
</dbReference>
<dbReference type="InterPro" id="IPR036259">
    <property type="entry name" value="MFS_trans_sf"/>
</dbReference>
<evidence type="ECO:0000256" key="7">
    <source>
        <dbReference type="SAM" id="Phobius"/>
    </source>
</evidence>
<dbReference type="Pfam" id="PF00083">
    <property type="entry name" value="Sugar_tr"/>
    <property type="match status" value="1"/>
</dbReference>
<evidence type="ECO:0000256" key="1">
    <source>
        <dbReference type="ARBA" id="ARBA00004141"/>
    </source>
</evidence>
<evidence type="ECO:0000313" key="9">
    <source>
        <dbReference type="EMBL" id="KAJ8651260.1"/>
    </source>
</evidence>
<dbReference type="GeneID" id="83220514"/>
<dbReference type="InterPro" id="IPR050360">
    <property type="entry name" value="MFS_Sugar_Transporters"/>
</dbReference>
<evidence type="ECO:0000256" key="5">
    <source>
        <dbReference type="ARBA" id="ARBA00022989"/>
    </source>
</evidence>
<comment type="subcellular location">
    <subcellularLocation>
        <location evidence="1">Membrane</location>
        <topology evidence="1">Multi-pass membrane protein</topology>
    </subcellularLocation>
</comment>
<dbReference type="GO" id="GO:0016020">
    <property type="term" value="C:membrane"/>
    <property type="evidence" value="ECO:0007669"/>
    <property type="project" value="UniProtKB-SubCell"/>
</dbReference>
<feature type="transmembrane region" description="Helical" evidence="7">
    <location>
        <begin position="119"/>
        <end position="140"/>
    </location>
</feature>
<dbReference type="PANTHER" id="PTHR48022:SF2">
    <property type="entry name" value="PLASTIDIC GLUCOSE TRANSPORTER 4"/>
    <property type="match status" value="1"/>
</dbReference>
<evidence type="ECO:0000313" key="10">
    <source>
        <dbReference type="Proteomes" id="UP001234581"/>
    </source>
</evidence>
<reference evidence="9 10" key="1">
    <citation type="submission" date="2023-03" db="EMBL/GenBank/DDBJ databases">
        <title>Genome sequence of Lichtheimia ornata CBS 291.66.</title>
        <authorList>
            <person name="Mohabir J.T."/>
            <person name="Shea T.P."/>
            <person name="Kurbessoian T."/>
            <person name="Berby B."/>
            <person name="Fontaine J."/>
            <person name="Livny J."/>
            <person name="Gnirke A."/>
            <person name="Stajich J.E."/>
            <person name="Cuomo C.A."/>
        </authorList>
    </citation>
    <scope>NUCLEOTIDE SEQUENCE [LARGE SCALE GENOMIC DNA]</scope>
    <source>
        <strain evidence="9">CBS 291.66</strain>
    </source>
</reference>
<dbReference type="RefSeq" id="XP_058336175.1">
    <property type="nucleotide sequence ID" value="XM_058493059.1"/>
</dbReference>
<feature type="transmembrane region" description="Helical" evidence="7">
    <location>
        <begin position="21"/>
        <end position="39"/>
    </location>
</feature>
<gene>
    <name evidence="9" type="ORF">O0I10_013258</name>
</gene>
<keyword evidence="4 7" id="KW-0812">Transmembrane</keyword>
<dbReference type="InterPro" id="IPR020846">
    <property type="entry name" value="MFS_dom"/>
</dbReference>
<proteinExistence type="inferred from homology"/>
<dbReference type="GO" id="GO:0005351">
    <property type="term" value="F:carbohydrate:proton symporter activity"/>
    <property type="evidence" value="ECO:0007669"/>
    <property type="project" value="TreeGrafter"/>
</dbReference>
<organism evidence="9 10">
    <name type="scientific">Lichtheimia ornata</name>
    <dbReference type="NCBI Taxonomy" id="688661"/>
    <lineage>
        <taxon>Eukaryota</taxon>
        <taxon>Fungi</taxon>
        <taxon>Fungi incertae sedis</taxon>
        <taxon>Mucoromycota</taxon>
        <taxon>Mucoromycotina</taxon>
        <taxon>Mucoromycetes</taxon>
        <taxon>Mucorales</taxon>
        <taxon>Lichtheimiaceae</taxon>
        <taxon>Lichtheimia</taxon>
    </lineage>
</organism>
<dbReference type="AlphaFoldDB" id="A0AAD7XR16"/>
<accession>A0AAD7XR16</accession>
<keyword evidence="6 7" id="KW-0472">Membrane</keyword>
<evidence type="ECO:0000256" key="4">
    <source>
        <dbReference type="ARBA" id="ARBA00022692"/>
    </source>
</evidence>
<dbReference type="EMBL" id="JARTCD010000371">
    <property type="protein sequence ID" value="KAJ8651260.1"/>
    <property type="molecule type" value="Genomic_DNA"/>
</dbReference>
<dbReference type="PROSITE" id="PS50850">
    <property type="entry name" value="MFS"/>
    <property type="match status" value="1"/>
</dbReference>
<evidence type="ECO:0000256" key="3">
    <source>
        <dbReference type="ARBA" id="ARBA00022448"/>
    </source>
</evidence>
<sequence length="164" mass="17677">MLLTERGEKQPSSRTLLRGNAFLYSVAAFAALGQFLFGYDQGVMSGVLVNQRWLELFHYPDAVMKGLVVAIFELGALVTSVIAGWAIDHFGRVGAIRIGAFIFIIGGTLQTAANHIALLLVGRLVAGFGVGFFSTVIPFYSAELGRAENVGAYGKGYYLNSQLH</sequence>